<dbReference type="SUPFAM" id="SSF81321">
    <property type="entry name" value="Family A G protein-coupled receptor-like"/>
    <property type="match status" value="1"/>
</dbReference>
<dbReference type="Gene3D" id="1.20.1070.10">
    <property type="entry name" value="Rhodopsin 7-helix transmembrane proteins"/>
    <property type="match status" value="1"/>
</dbReference>
<dbReference type="PANTHER" id="PTHR46709:SF2">
    <property type="entry name" value="G-PROTEIN COUPLED RECEPTORS FAMILY 1 PROFILE DOMAIN-CONTAINING PROTEIN"/>
    <property type="match status" value="1"/>
</dbReference>
<feature type="transmembrane region" description="Helical" evidence="1">
    <location>
        <begin position="123"/>
        <end position="144"/>
    </location>
</feature>
<evidence type="ECO:0000256" key="1">
    <source>
        <dbReference type="SAM" id="Phobius"/>
    </source>
</evidence>
<protein>
    <recommendedName>
        <fullName evidence="4">G-protein coupled receptors family 1 profile domain-containing protein</fullName>
    </recommendedName>
</protein>
<name>A0A8R1EAK3_CAEJA</name>
<dbReference type="AlphaFoldDB" id="A0A8R1EAK3"/>
<feature type="transmembrane region" description="Helical" evidence="1">
    <location>
        <begin position="65"/>
        <end position="85"/>
    </location>
</feature>
<keyword evidence="1" id="KW-1133">Transmembrane helix</keyword>
<dbReference type="PANTHER" id="PTHR46709">
    <property type="entry name" value="PROTEIN CBG23488-RELATED"/>
    <property type="match status" value="1"/>
</dbReference>
<organism evidence="2 3">
    <name type="scientific">Caenorhabditis japonica</name>
    <dbReference type="NCBI Taxonomy" id="281687"/>
    <lineage>
        <taxon>Eukaryota</taxon>
        <taxon>Metazoa</taxon>
        <taxon>Ecdysozoa</taxon>
        <taxon>Nematoda</taxon>
        <taxon>Chromadorea</taxon>
        <taxon>Rhabditida</taxon>
        <taxon>Rhabditina</taxon>
        <taxon>Rhabditomorpha</taxon>
        <taxon>Rhabditoidea</taxon>
        <taxon>Rhabditidae</taxon>
        <taxon>Peloderinae</taxon>
        <taxon>Caenorhabditis</taxon>
    </lineage>
</organism>
<reference evidence="2" key="2">
    <citation type="submission" date="2022-06" db="UniProtKB">
        <authorList>
            <consortium name="EnsemblMetazoa"/>
        </authorList>
    </citation>
    <scope>IDENTIFICATION</scope>
    <source>
        <strain evidence="2">DF5081</strain>
    </source>
</reference>
<evidence type="ECO:0008006" key="4">
    <source>
        <dbReference type="Google" id="ProtNLM"/>
    </source>
</evidence>
<keyword evidence="3" id="KW-1185">Reference proteome</keyword>
<dbReference type="EnsemblMetazoa" id="CJA31772.1">
    <property type="protein sequence ID" value="CJA31772.1"/>
    <property type="gene ID" value="WBGene00207619"/>
</dbReference>
<proteinExistence type="predicted"/>
<sequence length="157" mass="18099">MNSTISRNRKLIALCAIFLGIISKGTISIEFELVHHEQCYGQMTATTMKFREFVYDTQYHYLFRFWYRNFVTVFAPFFILLYLNIRIVKALTTYSTATVCLVTNGNSEDLQKRKASARAATRTLVMVGCCYMISNIINVILTSIEQANKDMAVEYPE</sequence>
<keyword evidence="1" id="KW-0472">Membrane</keyword>
<accession>A0A8R1EAK3</accession>
<dbReference type="Proteomes" id="UP000005237">
    <property type="component" value="Unassembled WGS sequence"/>
</dbReference>
<keyword evidence="1" id="KW-0812">Transmembrane</keyword>
<reference evidence="3" key="1">
    <citation type="submission" date="2010-08" db="EMBL/GenBank/DDBJ databases">
        <authorList>
            <consortium name="Caenorhabditis japonica Sequencing Consortium"/>
            <person name="Wilson R.K."/>
        </authorList>
    </citation>
    <scope>NUCLEOTIDE SEQUENCE [LARGE SCALE GENOMIC DNA]</scope>
    <source>
        <strain evidence="3">DF5081</strain>
    </source>
</reference>
<evidence type="ECO:0000313" key="3">
    <source>
        <dbReference type="Proteomes" id="UP000005237"/>
    </source>
</evidence>
<evidence type="ECO:0000313" key="2">
    <source>
        <dbReference type="EnsemblMetazoa" id="CJA31772.1"/>
    </source>
</evidence>